<dbReference type="OrthoDB" id="7439045at2"/>
<feature type="domain" description="Haemolysin activator HlyB C-terminal" evidence="1">
    <location>
        <begin position="70"/>
        <end position="119"/>
    </location>
</feature>
<dbReference type="KEGG" id="elut:CKA38_12955"/>
<reference evidence="2 3" key="1">
    <citation type="journal article" date="2018" name="Syst. Appl. Microbiol.">
        <title>Ereboglobus luteus gen. nov. sp. nov. from cockroach guts, and new insights into the oxygen relationship of the genera Opitutus and Didymococcus (Verrucomicrobia: Opitutaceae).</title>
        <authorList>
            <person name="Tegtmeier D."/>
            <person name="Belitz A."/>
            <person name="Radek R."/>
            <person name="Heimerl T."/>
            <person name="Brune A."/>
        </authorList>
    </citation>
    <scope>NUCLEOTIDE SEQUENCE [LARGE SCALE GENOMIC DNA]</scope>
    <source>
        <strain evidence="2 3">Ho45</strain>
    </source>
</reference>
<keyword evidence="3" id="KW-1185">Reference proteome</keyword>
<dbReference type="Pfam" id="PF03865">
    <property type="entry name" value="ShlB"/>
    <property type="match status" value="1"/>
</dbReference>
<dbReference type="GO" id="GO:0008320">
    <property type="term" value="F:protein transmembrane transporter activity"/>
    <property type="evidence" value="ECO:0007669"/>
    <property type="project" value="TreeGrafter"/>
</dbReference>
<dbReference type="InterPro" id="IPR005565">
    <property type="entry name" value="Hemolysn_activator_HlyB_C"/>
</dbReference>
<evidence type="ECO:0000259" key="1">
    <source>
        <dbReference type="Pfam" id="PF03865"/>
    </source>
</evidence>
<sequence>MRTYFRLKYETNFDGDTSLTEPELIALGRYETTRDYQILSYDFGHTMFIEPLLFGEKFYSGDNWRKSARAHEISFSSRGQYSITDDRLIPQKMMTLGGMYSVRGYPESTTSGDNVYAASLEYRLHVPRLFRPYAALPRDRGDHTPPTYFGIPMNWRAPNLHALPDWDFIVRLFGDVGRSHVIPTSKAYVIEDSHTLASVGFGFEAQFKGVFNARIDWGFAQKSVHTSARDVSRNSSQVHFTISMLW</sequence>
<name>A0A2U8E5B2_9BACT</name>
<accession>A0A2U8E5B2</accession>
<dbReference type="PANTHER" id="PTHR34597">
    <property type="entry name" value="SLR1661 PROTEIN"/>
    <property type="match status" value="1"/>
</dbReference>
<gene>
    <name evidence="2" type="ORF">CKA38_12955</name>
</gene>
<dbReference type="PANTHER" id="PTHR34597:SF3">
    <property type="entry name" value="OUTER MEMBRANE TRANSPORTER CDIB"/>
    <property type="match status" value="1"/>
</dbReference>
<evidence type="ECO:0000313" key="2">
    <source>
        <dbReference type="EMBL" id="AWI10041.1"/>
    </source>
</evidence>
<dbReference type="GO" id="GO:0046819">
    <property type="term" value="P:protein secretion by the type V secretion system"/>
    <property type="evidence" value="ECO:0007669"/>
    <property type="project" value="TreeGrafter"/>
</dbReference>
<evidence type="ECO:0000313" key="3">
    <source>
        <dbReference type="Proteomes" id="UP000244896"/>
    </source>
</evidence>
<dbReference type="InterPro" id="IPR051544">
    <property type="entry name" value="TPS_OM_transporter"/>
</dbReference>
<dbReference type="Gene3D" id="2.40.160.50">
    <property type="entry name" value="membrane protein fhac: a member of the omp85/tpsb transporter family"/>
    <property type="match status" value="1"/>
</dbReference>
<protein>
    <recommendedName>
        <fullName evidence="1">Haemolysin activator HlyB C-terminal domain-containing protein</fullName>
    </recommendedName>
</protein>
<dbReference type="GO" id="GO:0098046">
    <property type="term" value="C:type V protein secretion system complex"/>
    <property type="evidence" value="ECO:0007669"/>
    <property type="project" value="TreeGrafter"/>
</dbReference>
<dbReference type="EMBL" id="CP023004">
    <property type="protein sequence ID" value="AWI10041.1"/>
    <property type="molecule type" value="Genomic_DNA"/>
</dbReference>
<dbReference type="Proteomes" id="UP000244896">
    <property type="component" value="Chromosome"/>
</dbReference>
<proteinExistence type="predicted"/>
<organism evidence="2 3">
    <name type="scientific">Ereboglobus luteus</name>
    <dbReference type="NCBI Taxonomy" id="1796921"/>
    <lineage>
        <taxon>Bacteria</taxon>
        <taxon>Pseudomonadati</taxon>
        <taxon>Verrucomicrobiota</taxon>
        <taxon>Opitutia</taxon>
        <taxon>Opitutales</taxon>
        <taxon>Opitutaceae</taxon>
        <taxon>Ereboglobus</taxon>
    </lineage>
</organism>
<dbReference type="RefSeq" id="WP_108825856.1">
    <property type="nucleotide sequence ID" value="NZ_CP023004.1"/>
</dbReference>
<dbReference type="AlphaFoldDB" id="A0A2U8E5B2"/>